<comment type="similarity">
    <text evidence="1">Belongs to the PhzF family.</text>
</comment>
<dbReference type="NCBIfam" id="TIGR00654">
    <property type="entry name" value="PhzF_family"/>
    <property type="match status" value="1"/>
</dbReference>
<dbReference type="Proteomes" id="UP000183417">
    <property type="component" value="Unassembled WGS sequence"/>
</dbReference>
<evidence type="ECO:0000256" key="2">
    <source>
        <dbReference type="PIRSR" id="PIRSR016184-1"/>
    </source>
</evidence>
<name>A0A1H3SWK6_9BURK</name>
<feature type="active site" evidence="2">
    <location>
        <position position="53"/>
    </location>
</feature>
<dbReference type="AlphaFoldDB" id="A0A1H3SWK6"/>
<protein>
    <submittedName>
        <fullName evidence="3">Phenazine biosynthesis protein PhzF family</fullName>
    </submittedName>
</protein>
<evidence type="ECO:0000313" key="4">
    <source>
        <dbReference type="Proteomes" id="UP000183417"/>
    </source>
</evidence>
<organism evidence="3 4">
    <name type="scientific">Delftia lacustris</name>
    <dbReference type="NCBI Taxonomy" id="558537"/>
    <lineage>
        <taxon>Bacteria</taxon>
        <taxon>Pseudomonadati</taxon>
        <taxon>Pseudomonadota</taxon>
        <taxon>Betaproteobacteria</taxon>
        <taxon>Burkholderiales</taxon>
        <taxon>Comamonadaceae</taxon>
        <taxon>Delftia</taxon>
    </lineage>
</organism>
<dbReference type="InterPro" id="IPR003719">
    <property type="entry name" value="Phenazine_PhzF-like"/>
</dbReference>
<dbReference type="GeneID" id="94689873"/>
<dbReference type="PANTHER" id="PTHR13774:SF32">
    <property type="entry name" value="ANTISENSE-ENHANCING SEQUENCE 1"/>
    <property type="match status" value="1"/>
</dbReference>
<dbReference type="SUPFAM" id="SSF54506">
    <property type="entry name" value="Diaminopimelate epimerase-like"/>
    <property type="match status" value="1"/>
</dbReference>
<dbReference type="Gene3D" id="3.10.310.10">
    <property type="entry name" value="Diaminopimelate Epimerase, Chain A, domain 1"/>
    <property type="match status" value="3"/>
</dbReference>
<dbReference type="PANTHER" id="PTHR13774">
    <property type="entry name" value="PHENAZINE BIOSYNTHESIS PROTEIN"/>
    <property type="match status" value="1"/>
</dbReference>
<dbReference type="GO" id="GO:0016853">
    <property type="term" value="F:isomerase activity"/>
    <property type="evidence" value="ECO:0007669"/>
    <property type="project" value="TreeGrafter"/>
</dbReference>
<dbReference type="Pfam" id="PF02567">
    <property type="entry name" value="PhzC-PhzF"/>
    <property type="match status" value="1"/>
</dbReference>
<evidence type="ECO:0000256" key="1">
    <source>
        <dbReference type="ARBA" id="ARBA00008270"/>
    </source>
</evidence>
<gene>
    <name evidence="3" type="ORF">SAMN05421547_12369</name>
</gene>
<sequence length="319" mass="33479">MTPAYVSRQRPFMTVDVFTARPYLGNPLAVVLDATGLTDAQMQSFAAWTNLSETTFVLPPTEAGRAAGADYRVRIFTPGGELPFAGHPTLGSCHAWLAQGGVPQQAQRIVQECAKGLISIARQDGRLAFQAPATDIGVVEPGLLAEVAAALGAEPGQILRAAWLDNGPRWMGVLFEHPDQVLALEPDHARLKALNTKVGACALYESAQDAPALIGRSSREARAFATGQRPAGADADAAPSLEVRGFASPVGVTEDPVTGSLNASLALWLRGEGLLRAPYIASQGCCVGRDGRVHVSEDAQGALWIGGHVVECVSGQVLL</sequence>
<dbReference type="PIRSF" id="PIRSF016184">
    <property type="entry name" value="PhzC_PhzF"/>
    <property type="match status" value="1"/>
</dbReference>
<evidence type="ECO:0000313" key="3">
    <source>
        <dbReference type="EMBL" id="SDZ42130.1"/>
    </source>
</evidence>
<dbReference type="EMBL" id="FNPE01000023">
    <property type="protein sequence ID" value="SDZ42130.1"/>
    <property type="molecule type" value="Genomic_DNA"/>
</dbReference>
<dbReference type="RefSeq" id="WP_074923342.1">
    <property type="nucleotide sequence ID" value="NZ_CP141274.1"/>
</dbReference>
<reference evidence="3 4" key="1">
    <citation type="submission" date="2016-10" db="EMBL/GenBank/DDBJ databases">
        <authorList>
            <person name="de Groot N.N."/>
        </authorList>
    </citation>
    <scope>NUCLEOTIDE SEQUENCE [LARGE SCALE GENOMIC DNA]</scope>
    <source>
        <strain evidence="3 4">LMG 24775</strain>
    </source>
</reference>
<dbReference type="GO" id="GO:0005737">
    <property type="term" value="C:cytoplasm"/>
    <property type="evidence" value="ECO:0007669"/>
    <property type="project" value="TreeGrafter"/>
</dbReference>
<proteinExistence type="inferred from homology"/>
<accession>A0A1H3SWK6</accession>